<name>A0A0E3V1S8_9BURK</name>
<feature type="chain" id="PRO_5002413744" evidence="2">
    <location>
        <begin position="29"/>
        <end position="169"/>
    </location>
</feature>
<reference evidence="3 4" key="1">
    <citation type="submission" date="2014-03" db="EMBL/GenBank/DDBJ databases">
        <title>Genome of Polynucleobacter strain MWH-MoK4.</title>
        <authorList>
            <person name="Hahn M.W."/>
        </authorList>
    </citation>
    <scope>NUCLEOTIDE SEQUENCE [LARGE SCALE GENOMIC DNA]</scope>
    <source>
        <strain evidence="3 4">MWH-MoK4</strain>
    </source>
</reference>
<dbReference type="AlphaFoldDB" id="A0A0E3V1S8"/>
<evidence type="ECO:0000256" key="1">
    <source>
        <dbReference type="SAM" id="MobiDB-lite"/>
    </source>
</evidence>
<dbReference type="EMBL" id="CP007501">
    <property type="protein sequence ID" value="AKD25753.1"/>
    <property type="molecule type" value="Genomic_DNA"/>
</dbReference>
<evidence type="ECO:0000313" key="4">
    <source>
        <dbReference type="Proteomes" id="UP000061135"/>
    </source>
</evidence>
<protein>
    <submittedName>
        <fullName evidence="3">Uncharacterized protein</fullName>
    </submittedName>
</protein>
<sequence>MRKLGTLRSMLSLGAFLLTCSFSSLVLATPAEEAQLEQLDKIERDLELQRDWAKYRWDKTNSECYQKYWVNDCLKDSRAQYRKEIDPIRVQEVELHEVQRKLRASIKDQRDATKIAERASAEKAAERLANQKEFEEKQKAAAARAADLEQRRKDAPKRAQENKAGTQLD</sequence>
<dbReference type="KEGG" id="pdq:CL55_00014200"/>
<keyword evidence="4" id="KW-1185">Reference proteome</keyword>
<feature type="compositionally biased region" description="Basic and acidic residues" evidence="1">
    <location>
        <begin position="146"/>
        <end position="161"/>
    </location>
</feature>
<organism evidence="3 4">
    <name type="scientific">Polynucleobacter duraquae</name>
    <dbReference type="NCBI Taxonomy" id="1835254"/>
    <lineage>
        <taxon>Bacteria</taxon>
        <taxon>Pseudomonadati</taxon>
        <taxon>Pseudomonadota</taxon>
        <taxon>Betaproteobacteria</taxon>
        <taxon>Burkholderiales</taxon>
        <taxon>Burkholderiaceae</taxon>
        <taxon>Polynucleobacter</taxon>
    </lineage>
</organism>
<dbReference type="RefSeq" id="WP_046330473.1">
    <property type="nucleotide sequence ID" value="NZ_CP007501.1"/>
</dbReference>
<feature type="signal peptide" evidence="2">
    <location>
        <begin position="1"/>
        <end position="28"/>
    </location>
</feature>
<dbReference type="PATRIC" id="fig|576611.7.peg.1443"/>
<keyword evidence="2" id="KW-0732">Signal</keyword>
<feature type="region of interest" description="Disordered" evidence="1">
    <location>
        <begin position="123"/>
        <end position="169"/>
    </location>
</feature>
<evidence type="ECO:0000313" key="3">
    <source>
        <dbReference type="EMBL" id="AKD25753.1"/>
    </source>
</evidence>
<proteinExistence type="predicted"/>
<dbReference type="Proteomes" id="UP000061135">
    <property type="component" value="Chromosome"/>
</dbReference>
<accession>A0A0E3V1S8</accession>
<evidence type="ECO:0000256" key="2">
    <source>
        <dbReference type="SAM" id="SignalP"/>
    </source>
</evidence>
<dbReference type="HOGENOM" id="CLU_1623919_0_0_4"/>
<feature type="compositionally biased region" description="Basic and acidic residues" evidence="1">
    <location>
        <begin position="123"/>
        <end position="139"/>
    </location>
</feature>
<dbReference type="STRING" id="1835254.CL55_00014200"/>
<gene>
    <name evidence="3" type="ORF">CL55_00014200</name>
</gene>